<sequence length="745" mass="81909">MSTQSVHTPLSPTFPLSPLPVYSPPPSMQAESYISMATMAASALVTISIAEMDSRSTSYYATLSDHLAYYLDTTAASQLQRQLLAPSRQERLSVMALEPFFGLVMDAVDEFDRRSTNNPNVPFLLILPGLSSTRNQARQKLAKMTLSTFQKLATDLLLELGHRFPKAVQSYRFQKALPHSLSKSSPDTLAIPRPAFGALSPRLRTVDIIDDMNRMPKEQHPPTRYSIFPPRPEGVDRDRSPSGLSPILTHQRPSALTSPSSPAGKHFEYHIATRSGPTVNVPPRKAPGHYHQQMPSPIPSSASESIPDINLDVFLDEMGARLRSEFIDDSSLSKSRARRSKSVGLSRSNSQRSAYRRPSHNDDFSRQDDIIDSDTSINGGVYSQSPSTPITIPAKSTRRGSDGGTSAVIRTAGPEAHLSSLQVHIAELLVAVRASLIPSMFSPLRSILILCKTITSDAESYRGVSLPQEIHKRLETTTINLATCSKVLMQIAKQYTNTSTAPRSQQLFEYASNNLTVAFRATVSAIRAALTGSDALISRSHSREPVRADSAASHNVGVGNELALPTPVLSTSSPRPSFSTLQRSPPNPYLNDRQEESNDTTSSRGRPTHLGVLTTTPIAINRHQLKSARLSVEEVTDRIARSIQDLLTRMRDSEISSDTLYEVMLIVISHINHLVAQTEHIGRLVAPLAYSMSSFRIALIGNCMSLRSLGDKIRFAPHNREVKQQIANTVYDIAKQAKMLLQELQ</sequence>
<feature type="region of interest" description="Disordered" evidence="2">
    <location>
        <begin position="214"/>
        <end position="304"/>
    </location>
</feature>
<feature type="compositionally biased region" description="Polar residues" evidence="2">
    <location>
        <begin position="251"/>
        <end position="261"/>
    </location>
</feature>
<evidence type="ECO:0000313" key="4">
    <source>
        <dbReference type="EMBL" id="KAH6596656.1"/>
    </source>
</evidence>
<feature type="compositionally biased region" description="Polar residues" evidence="2">
    <location>
        <begin position="568"/>
        <end position="584"/>
    </location>
</feature>
<organism evidence="4 5">
    <name type="scientific">Batrachochytrium salamandrivorans</name>
    <dbReference type="NCBI Taxonomy" id="1357716"/>
    <lineage>
        <taxon>Eukaryota</taxon>
        <taxon>Fungi</taxon>
        <taxon>Fungi incertae sedis</taxon>
        <taxon>Chytridiomycota</taxon>
        <taxon>Chytridiomycota incertae sedis</taxon>
        <taxon>Chytridiomycetes</taxon>
        <taxon>Rhizophydiales</taxon>
        <taxon>Rhizophydiales incertae sedis</taxon>
        <taxon>Batrachochytrium</taxon>
    </lineage>
</organism>
<feature type="region of interest" description="Disordered" evidence="2">
    <location>
        <begin position="538"/>
        <end position="611"/>
    </location>
</feature>
<feature type="domain" description="GIT Spa2 homology (SHD)" evidence="3">
    <location>
        <begin position="88"/>
        <end position="118"/>
    </location>
</feature>
<dbReference type="Pfam" id="PF12205">
    <property type="entry name" value="GIT1_C"/>
    <property type="match status" value="1"/>
</dbReference>
<dbReference type="InterPro" id="IPR056439">
    <property type="entry name" value="VBS_C3G9"/>
</dbReference>
<dbReference type="InterPro" id="IPR013724">
    <property type="entry name" value="GIT_SHD"/>
</dbReference>
<dbReference type="PANTHER" id="PTHR21601:SF0">
    <property type="entry name" value="PROTEIN SPA2-RELATED"/>
    <property type="match status" value="1"/>
</dbReference>
<dbReference type="Gene3D" id="1.20.120.330">
    <property type="entry name" value="Nucleotidyltransferases domain 2"/>
    <property type="match status" value="1"/>
</dbReference>
<dbReference type="Proteomes" id="UP001648503">
    <property type="component" value="Unassembled WGS sequence"/>
</dbReference>
<dbReference type="EMBL" id="JAFCIX010000204">
    <property type="protein sequence ID" value="KAH6596656.1"/>
    <property type="molecule type" value="Genomic_DNA"/>
</dbReference>
<feature type="region of interest" description="Disordered" evidence="2">
    <location>
        <begin position="329"/>
        <end position="406"/>
    </location>
</feature>
<feature type="compositionally biased region" description="Polar residues" evidence="2">
    <location>
        <begin position="373"/>
        <end position="390"/>
    </location>
</feature>
<evidence type="ECO:0000313" key="5">
    <source>
        <dbReference type="Proteomes" id="UP001648503"/>
    </source>
</evidence>
<dbReference type="Pfam" id="PF23742">
    <property type="entry name" value="VBS_C3G9"/>
    <property type="match status" value="1"/>
</dbReference>
<proteinExistence type="predicted"/>
<feature type="domain" description="GIT Spa2 homology (SHD)" evidence="3">
    <location>
        <begin position="137"/>
        <end position="167"/>
    </location>
</feature>
<evidence type="ECO:0000256" key="1">
    <source>
        <dbReference type="ARBA" id="ARBA00022737"/>
    </source>
</evidence>
<keyword evidence="5" id="KW-1185">Reference proteome</keyword>
<feature type="compositionally biased region" description="Basic and acidic residues" evidence="2">
    <location>
        <begin position="359"/>
        <end position="369"/>
    </location>
</feature>
<evidence type="ECO:0000256" key="2">
    <source>
        <dbReference type="SAM" id="MobiDB-lite"/>
    </source>
</evidence>
<dbReference type="InterPro" id="IPR039892">
    <property type="entry name" value="Spa2/Sph1"/>
</dbReference>
<gene>
    <name evidence="4" type="ORF">BASA50_004987</name>
</gene>
<keyword evidence="1" id="KW-0677">Repeat</keyword>
<dbReference type="SMART" id="SM00555">
    <property type="entry name" value="GIT"/>
    <property type="match status" value="2"/>
</dbReference>
<accession>A0ABQ8FE19</accession>
<comment type="caution">
    <text evidence="4">The sequence shown here is derived from an EMBL/GenBank/DDBJ whole genome shotgun (WGS) entry which is preliminary data.</text>
</comment>
<reference evidence="4 5" key="1">
    <citation type="submission" date="2021-02" db="EMBL/GenBank/DDBJ databases">
        <title>Variation within the Batrachochytrium salamandrivorans European outbreak.</title>
        <authorList>
            <person name="Kelly M."/>
            <person name="Pasmans F."/>
            <person name="Shea T.P."/>
            <person name="Munoz J.F."/>
            <person name="Carranza S."/>
            <person name="Cuomo C.A."/>
            <person name="Martel A."/>
        </authorList>
    </citation>
    <scope>NUCLEOTIDE SEQUENCE [LARGE SCALE GENOMIC DNA]</scope>
    <source>
        <strain evidence="4 5">AMFP18/2</strain>
    </source>
</reference>
<name>A0ABQ8FE19_9FUNG</name>
<evidence type="ECO:0000259" key="3">
    <source>
        <dbReference type="SMART" id="SM00555"/>
    </source>
</evidence>
<feature type="compositionally biased region" description="Polar residues" evidence="2">
    <location>
        <begin position="343"/>
        <end position="353"/>
    </location>
</feature>
<dbReference type="InterPro" id="IPR022018">
    <property type="entry name" value="GIT1_C"/>
</dbReference>
<protein>
    <recommendedName>
        <fullName evidence="3">GIT Spa2 homology (SHD) domain-containing protein</fullName>
    </recommendedName>
</protein>
<dbReference type="PANTHER" id="PTHR21601">
    <property type="entry name" value="SPA2 PROTEIN"/>
    <property type="match status" value="1"/>
</dbReference>